<comment type="caution">
    <text evidence="14">The sequence shown here is derived from an EMBL/GenBank/DDBJ whole genome shotgun (WGS) entry which is preliminary data.</text>
</comment>
<evidence type="ECO:0000256" key="4">
    <source>
        <dbReference type="ARBA" id="ARBA00022547"/>
    </source>
</evidence>
<dbReference type="InterPro" id="IPR023011">
    <property type="entry name" value="ATP_synth_F0_asu_AS"/>
</dbReference>
<evidence type="ECO:0000256" key="10">
    <source>
        <dbReference type="ARBA" id="ARBA00023310"/>
    </source>
</evidence>
<dbReference type="Proteomes" id="UP000715651">
    <property type="component" value="Unassembled WGS sequence"/>
</dbReference>
<dbReference type="OrthoDB" id="9809130at2"/>
<dbReference type="SUPFAM" id="SSF81336">
    <property type="entry name" value="F1F0 ATP synthase subunit A"/>
    <property type="match status" value="1"/>
</dbReference>
<feature type="transmembrane region" description="Helical" evidence="11">
    <location>
        <begin position="104"/>
        <end position="124"/>
    </location>
</feature>
<dbReference type="Gene3D" id="1.20.120.220">
    <property type="entry name" value="ATP synthase, F0 complex, subunit A"/>
    <property type="match status" value="1"/>
</dbReference>
<dbReference type="PRINTS" id="PR00123">
    <property type="entry name" value="ATPASEA"/>
</dbReference>
<feature type="transmembrane region" description="Helical" evidence="11">
    <location>
        <begin position="200"/>
        <end position="222"/>
    </location>
</feature>
<dbReference type="HAMAP" id="MF_01393">
    <property type="entry name" value="ATP_synth_a_bact"/>
    <property type="match status" value="1"/>
</dbReference>
<dbReference type="CDD" id="cd00310">
    <property type="entry name" value="ATP-synt_Fo_a_6"/>
    <property type="match status" value="1"/>
</dbReference>
<comment type="similarity">
    <text evidence="2 11 12">Belongs to the ATPase A chain family.</text>
</comment>
<keyword evidence="5 11" id="KW-0812">Transmembrane</keyword>
<dbReference type="Proteomes" id="UP000228976">
    <property type="component" value="Unassembled WGS sequence"/>
</dbReference>
<dbReference type="PANTHER" id="PTHR11410:SF0">
    <property type="entry name" value="ATP SYNTHASE SUBUNIT A"/>
    <property type="match status" value="1"/>
</dbReference>
<evidence type="ECO:0000256" key="12">
    <source>
        <dbReference type="RuleBase" id="RU000483"/>
    </source>
</evidence>
<keyword evidence="15" id="KW-1185">Reference proteome</keyword>
<evidence type="ECO:0000256" key="5">
    <source>
        <dbReference type="ARBA" id="ARBA00022692"/>
    </source>
</evidence>
<evidence type="ECO:0000256" key="7">
    <source>
        <dbReference type="ARBA" id="ARBA00022989"/>
    </source>
</evidence>
<feature type="transmembrane region" description="Helical" evidence="11">
    <location>
        <begin position="172"/>
        <end position="194"/>
    </location>
</feature>
<dbReference type="InterPro" id="IPR045083">
    <property type="entry name" value="ATP_synth_F0_asu_bact/mt"/>
</dbReference>
<comment type="subcellular location">
    <subcellularLocation>
        <location evidence="11 12">Cell membrane</location>
        <topology evidence="11 12">Multi-pass membrane protein</topology>
    </subcellularLocation>
    <subcellularLocation>
        <location evidence="1">Membrane</location>
        <topology evidence="1">Multi-pass membrane protein</topology>
    </subcellularLocation>
</comment>
<reference evidence="13" key="3">
    <citation type="submission" date="2021-09" db="EMBL/GenBank/DDBJ databases">
        <authorList>
            <person name="Gilroy R."/>
        </authorList>
    </citation>
    <scope>NUCLEOTIDE SEQUENCE</scope>
    <source>
        <strain evidence="13">578</strain>
    </source>
</reference>
<dbReference type="RefSeq" id="WP_094689170.1">
    <property type="nucleotide sequence ID" value="NZ_JACBYZ010000001.1"/>
</dbReference>
<dbReference type="PANTHER" id="PTHR11410">
    <property type="entry name" value="ATP SYNTHASE SUBUNIT A"/>
    <property type="match status" value="1"/>
</dbReference>
<keyword evidence="6 11" id="KW-0375">Hydrogen ion transport</keyword>
<dbReference type="GO" id="GO:0005886">
    <property type="term" value="C:plasma membrane"/>
    <property type="evidence" value="ECO:0007669"/>
    <property type="project" value="UniProtKB-SubCell"/>
</dbReference>
<reference evidence="14 15" key="1">
    <citation type="journal article" date="2017" name="BMC Genomics">
        <title>Comparative genomic and phylogenomic analyses of the Bifidobacteriaceae family.</title>
        <authorList>
            <person name="Lugli G.A."/>
            <person name="Milani C."/>
            <person name="Turroni F."/>
            <person name="Duranti S."/>
            <person name="Mancabelli L."/>
            <person name="Mangifesta M."/>
            <person name="Ferrario C."/>
            <person name="Modesto M."/>
            <person name="Mattarelli P."/>
            <person name="Jiri K."/>
            <person name="van Sinderen D."/>
            <person name="Ventura M."/>
        </authorList>
    </citation>
    <scope>NUCLEOTIDE SEQUENCE [LARGE SCALE GENOMIC DNA]</scope>
    <source>
        <strain evidence="14 15">LMG 21773</strain>
    </source>
</reference>
<accession>A0A261FC41</accession>
<feature type="transmembrane region" description="Helical" evidence="11">
    <location>
        <begin position="130"/>
        <end position="151"/>
    </location>
</feature>
<evidence type="ECO:0000313" key="15">
    <source>
        <dbReference type="Proteomes" id="UP000228976"/>
    </source>
</evidence>
<evidence type="ECO:0000256" key="3">
    <source>
        <dbReference type="ARBA" id="ARBA00022448"/>
    </source>
</evidence>
<dbReference type="Pfam" id="PF00119">
    <property type="entry name" value="ATP-synt_A"/>
    <property type="match status" value="1"/>
</dbReference>
<evidence type="ECO:0000256" key="6">
    <source>
        <dbReference type="ARBA" id="ARBA00022781"/>
    </source>
</evidence>
<sequence length="297" mass="32477">MVSFVGLTTASGLMHLASAKQPDYPTIEDFLPKPALFAGTPFAINRIILIRIILTVVILVVLGLTASHAKLIPSRWQSVVEYGLDFVRESIVYDVIGKERGKRYVSTITTIFFSIFIFNLGAVIPFANMAATATICAPLVFALWSVYNYWAAGIRAHGLGGFLREELFPAGIPWPIYILLAPINLIEITLIRPFSLTVRLFANMLSGHLLVGMCLAATQFFFIETNTKIFAPFGVLTLAGGMFMTCFEIFVAGLQAYIFSILTASYISMSLGEEEEEEDKKVSQAAQPAAQLAAVSA</sequence>
<protein>
    <recommendedName>
        <fullName evidence="11 12">ATP synthase subunit a</fullName>
    </recommendedName>
    <alternativeName>
        <fullName evidence="11">ATP synthase F0 sector subunit a</fullName>
    </alternativeName>
    <alternativeName>
        <fullName evidence="11">F-ATPase subunit 6</fullName>
    </alternativeName>
</protein>
<dbReference type="InterPro" id="IPR000568">
    <property type="entry name" value="ATP_synth_F0_asu"/>
</dbReference>
<evidence type="ECO:0000313" key="14">
    <source>
        <dbReference type="EMBL" id="OZG56727.1"/>
    </source>
</evidence>
<keyword evidence="9 11" id="KW-0472">Membrane</keyword>
<feature type="transmembrane region" description="Helical" evidence="11">
    <location>
        <begin position="229"/>
        <end position="250"/>
    </location>
</feature>
<dbReference type="EMBL" id="DYWK01000001">
    <property type="protein sequence ID" value="HJF17589.1"/>
    <property type="molecule type" value="Genomic_DNA"/>
</dbReference>
<evidence type="ECO:0000256" key="8">
    <source>
        <dbReference type="ARBA" id="ARBA00023065"/>
    </source>
</evidence>
<evidence type="ECO:0000256" key="9">
    <source>
        <dbReference type="ARBA" id="ARBA00023136"/>
    </source>
</evidence>
<gene>
    <name evidence="11 13" type="primary">atpB</name>
    <name evidence="14" type="ORF">AEAE_0036</name>
    <name evidence="13" type="ORF">K8U78_00170</name>
</gene>
<keyword evidence="3 11" id="KW-0813">Transport</keyword>
<keyword evidence="11" id="KW-1003">Cell membrane</keyword>
<evidence type="ECO:0000256" key="2">
    <source>
        <dbReference type="ARBA" id="ARBA00006810"/>
    </source>
</evidence>
<dbReference type="GO" id="GO:0046933">
    <property type="term" value="F:proton-transporting ATP synthase activity, rotational mechanism"/>
    <property type="evidence" value="ECO:0007669"/>
    <property type="project" value="UniProtKB-UniRule"/>
</dbReference>
<evidence type="ECO:0000256" key="1">
    <source>
        <dbReference type="ARBA" id="ARBA00004141"/>
    </source>
</evidence>
<dbReference type="EMBL" id="MWWU01000001">
    <property type="protein sequence ID" value="OZG56727.1"/>
    <property type="molecule type" value="Genomic_DNA"/>
</dbReference>
<dbReference type="NCBIfam" id="TIGR01131">
    <property type="entry name" value="ATP_synt_6_or_A"/>
    <property type="match status" value="1"/>
</dbReference>
<feature type="transmembrane region" description="Helical" evidence="11">
    <location>
        <begin position="43"/>
        <end position="66"/>
    </location>
</feature>
<keyword evidence="7 11" id="KW-1133">Transmembrane helix</keyword>
<proteinExistence type="inferred from homology"/>
<organism evidence="14 15">
    <name type="scientific">Aeriscardovia aeriphila</name>
    <dbReference type="NCBI Taxonomy" id="218139"/>
    <lineage>
        <taxon>Bacteria</taxon>
        <taxon>Bacillati</taxon>
        <taxon>Actinomycetota</taxon>
        <taxon>Actinomycetes</taxon>
        <taxon>Bifidobacteriales</taxon>
        <taxon>Bifidobacteriaceae</taxon>
        <taxon>Aeriscardovia</taxon>
    </lineage>
</organism>
<evidence type="ECO:0000313" key="13">
    <source>
        <dbReference type="EMBL" id="HJF17589.1"/>
    </source>
</evidence>
<reference evidence="13" key="2">
    <citation type="journal article" date="2021" name="PeerJ">
        <title>Extensive microbial diversity within the chicken gut microbiome revealed by metagenomics and culture.</title>
        <authorList>
            <person name="Gilroy R."/>
            <person name="Ravi A."/>
            <person name="Getino M."/>
            <person name="Pursley I."/>
            <person name="Horton D.L."/>
            <person name="Alikhan N.F."/>
            <person name="Baker D."/>
            <person name="Gharbi K."/>
            <person name="Hall N."/>
            <person name="Watson M."/>
            <person name="Adriaenssens E.M."/>
            <person name="Foster-Nyarko E."/>
            <person name="Jarju S."/>
            <person name="Secka A."/>
            <person name="Antonio M."/>
            <person name="Oren A."/>
            <person name="Chaudhuri R.R."/>
            <person name="La Ragione R."/>
            <person name="Hildebrand F."/>
            <person name="Pallen M.J."/>
        </authorList>
    </citation>
    <scope>NUCLEOTIDE SEQUENCE</scope>
    <source>
        <strain evidence="13">578</strain>
    </source>
</reference>
<name>A0A261FC41_9BIFI</name>
<dbReference type="GO" id="GO:0045259">
    <property type="term" value="C:proton-transporting ATP synthase complex"/>
    <property type="evidence" value="ECO:0007669"/>
    <property type="project" value="UniProtKB-KW"/>
</dbReference>
<keyword evidence="10 11" id="KW-0066">ATP synthesis</keyword>
<keyword evidence="4 11" id="KW-0138">CF(0)</keyword>
<dbReference type="InterPro" id="IPR035908">
    <property type="entry name" value="F0_ATP_A_sf"/>
</dbReference>
<evidence type="ECO:0000256" key="11">
    <source>
        <dbReference type="HAMAP-Rule" id="MF_01393"/>
    </source>
</evidence>
<dbReference type="PROSITE" id="PS00449">
    <property type="entry name" value="ATPASE_A"/>
    <property type="match status" value="1"/>
</dbReference>
<keyword evidence="8 11" id="KW-0406">Ion transport</keyword>
<comment type="function">
    <text evidence="11 12">Key component of the proton channel; it plays a direct role in the translocation of protons across the membrane.</text>
</comment>
<dbReference type="AlphaFoldDB" id="A0A261FC41"/>